<comment type="caution">
    <text evidence="1">The sequence shown here is derived from an EMBL/GenBank/DDBJ whole genome shotgun (WGS) entry which is preliminary data.</text>
</comment>
<dbReference type="EMBL" id="JARJCW010000018">
    <property type="protein sequence ID" value="KAJ7214861.1"/>
    <property type="molecule type" value="Genomic_DNA"/>
</dbReference>
<gene>
    <name evidence="1" type="ORF">GGX14DRAFT_392126</name>
</gene>
<protein>
    <submittedName>
        <fullName evidence="1">Uncharacterized protein</fullName>
    </submittedName>
</protein>
<evidence type="ECO:0000313" key="1">
    <source>
        <dbReference type="EMBL" id="KAJ7214861.1"/>
    </source>
</evidence>
<name>A0AAD6VKI4_9AGAR</name>
<evidence type="ECO:0000313" key="2">
    <source>
        <dbReference type="Proteomes" id="UP001219525"/>
    </source>
</evidence>
<proteinExistence type="predicted"/>
<dbReference type="Proteomes" id="UP001219525">
    <property type="component" value="Unassembled WGS sequence"/>
</dbReference>
<reference evidence="1" key="1">
    <citation type="submission" date="2023-03" db="EMBL/GenBank/DDBJ databases">
        <title>Massive genome expansion in bonnet fungi (Mycena s.s.) driven by repeated elements and novel gene families across ecological guilds.</title>
        <authorList>
            <consortium name="Lawrence Berkeley National Laboratory"/>
            <person name="Harder C.B."/>
            <person name="Miyauchi S."/>
            <person name="Viragh M."/>
            <person name="Kuo A."/>
            <person name="Thoen E."/>
            <person name="Andreopoulos B."/>
            <person name="Lu D."/>
            <person name="Skrede I."/>
            <person name="Drula E."/>
            <person name="Henrissat B."/>
            <person name="Morin E."/>
            <person name="Kohler A."/>
            <person name="Barry K."/>
            <person name="LaButti K."/>
            <person name="Morin E."/>
            <person name="Salamov A."/>
            <person name="Lipzen A."/>
            <person name="Mereny Z."/>
            <person name="Hegedus B."/>
            <person name="Baldrian P."/>
            <person name="Stursova M."/>
            <person name="Weitz H."/>
            <person name="Taylor A."/>
            <person name="Grigoriev I.V."/>
            <person name="Nagy L.G."/>
            <person name="Martin F."/>
            <person name="Kauserud H."/>
        </authorList>
    </citation>
    <scope>NUCLEOTIDE SEQUENCE</scope>
    <source>
        <strain evidence="1">9144</strain>
    </source>
</reference>
<sequence>MQGDNVTGKNTPVPARYTERKKDCVSFELVSLRESFMIHLTSAGPQNGSKLEGYSVITMLNNLFAEGAGKDFPQWSSKGTTICEAMFDPINGDHQNSDASASVFQLSMSIPAFPAPPVDHWRLDLLITVLCQCRWRWLSKRRRRRLSLDLFQWSHRSHATGGNLLRPLPRLVYGIKVVPNTPLTSRTRRNTDAPVSDHARGSCGGDFLGF</sequence>
<organism evidence="1 2">
    <name type="scientific">Mycena pura</name>
    <dbReference type="NCBI Taxonomy" id="153505"/>
    <lineage>
        <taxon>Eukaryota</taxon>
        <taxon>Fungi</taxon>
        <taxon>Dikarya</taxon>
        <taxon>Basidiomycota</taxon>
        <taxon>Agaricomycotina</taxon>
        <taxon>Agaricomycetes</taxon>
        <taxon>Agaricomycetidae</taxon>
        <taxon>Agaricales</taxon>
        <taxon>Marasmiineae</taxon>
        <taxon>Mycenaceae</taxon>
        <taxon>Mycena</taxon>
    </lineage>
</organism>
<keyword evidence="2" id="KW-1185">Reference proteome</keyword>
<accession>A0AAD6VKI4</accession>
<dbReference type="AlphaFoldDB" id="A0AAD6VKI4"/>